<dbReference type="OrthoDB" id="10256233at2759"/>
<dbReference type="GeneID" id="34619450"/>
<keyword evidence="2" id="KW-1185">Reference proteome</keyword>
<dbReference type="RefSeq" id="XP_026190657.1">
    <property type="nucleotide sequence ID" value="XM_026334872.1"/>
</dbReference>
<gene>
    <name evidence="3" type="primary">LOC34619450</name>
</gene>
<feature type="compositionally biased region" description="Basic and acidic residues" evidence="1">
    <location>
        <begin position="1"/>
        <end position="10"/>
    </location>
</feature>
<dbReference type="Gene3D" id="3.40.50.300">
    <property type="entry name" value="P-loop containing nucleotide triphosphate hydrolases"/>
    <property type="match status" value="1"/>
</dbReference>
<reference evidence="3" key="1">
    <citation type="submission" date="2025-08" db="UniProtKB">
        <authorList>
            <consortium name="RefSeq"/>
        </authorList>
    </citation>
    <scope>IDENTIFICATION</scope>
</reference>
<organism evidence="2 3">
    <name type="scientific">Cyclospora cayetanensis</name>
    <dbReference type="NCBI Taxonomy" id="88456"/>
    <lineage>
        <taxon>Eukaryota</taxon>
        <taxon>Sar</taxon>
        <taxon>Alveolata</taxon>
        <taxon>Apicomplexa</taxon>
        <taxon>Conoidasida</taxon>
        <taxon>Coccidia</taxon>
        <taxon>Eucoccidiorida</taxon>
        <taxon>Eimeriorina</taxon>
        <taxon>Eimeriidae</taxon>
        <taxon>Cyclospora</taxon>
    </lineage>
</organism>
<feature type="region of interest" description="Disordered" evidence="1">
    <location>
        <begin position="1"/>
        <end position="22"/>
    </location>
</feature>
<dbReference type="InterPro" id="IPR027417">
    <property type="entry name" value="P-loop_NTPase"/>
</dbReference>
<evidence type="ECO:0000313" key="2">
    <source>
        <dbReference type="Proteomes" id="UP000515125"/>
    </source>
</evidence>
<proteinExistence type="predicted"/>
<feature type="region of interest" description="Disordered" evidence="1">
    <location>
        <begin position="46"/>
        <end position="73"/>
    </location>
</feature>
<feature type="compositionally biased region" description="Basic and acidic residues" evidence="1">
    <location>
        <begin position="207"/>
        <end position="218"/>
    </location>
</feature>
<name>A0A6P6RT10_9EIME</name>
<sequence>MPHHLSDYLHRAGRVSRGGTPGRITALHKKRDTPLLQQILTATATATPVPPQPPSSSAFPQEQPQQTQLQMHQMPRAHAHHDNQPLPALGNISFVSNSRTKRILRLQRRWQQLLDMKMKAEKKLADLKKHGVLRKSHKLPRRPDSVVERSEAQQTAKLIRGADGHMQLLAVRRSRRKQEEIRMQSMAGRYEDASVTQPIPGVPTFSETHKVRDRRPLF</sequence>
<feature type="compositionally biased region" description="Low complexity" evidence="1">
    <location>
        <begin position="55"/>
        <end position="73"/>
    </location>
</feature>
<dbReference type="Proteomes" id="UP000515125">
    <property type="component" value="Unplaced"/>
</dbReference>
<protein>
    <submittedName>
        <fullName evidence="3">Uncharacterized protein LOC34619450</fullName>
    </submittedName>
</protein>
<feature type="region of interest" description="Disordered" evidence="1">
    <location>
        <begin position="188"/>
        <end position="218"/>
    </location>
</feature>
<accession>A0A6P6RT10</accession>
<evidence type="ECO:0000256" key="1">
    <source>
        <dbReference type="SAM" id="MobiDB-lite"/>
    </source>
</evidence>
<dbReference type="AlphaFoldDB" id="A0A6P6RT10"/>
<evidence type="ECO:0000313" key="3">
    <source>
        <dbReference type="RefSeq" id="XP_026190657.1"/>
    </source>
</evidence>